<name>A0A7J7CRH9_TRIWF</name>
<gene>
    <name evidence="10" type="ORF">HS088_TW14G00714</name>
</gene>
<dbReference type="Pfam" id="PF00957">
    <property type="entry name" value="Synaptobrevin"/>
    <property type="match status" value="1"/>
</dbReference>
<evidence type="ECO:0000256" key="5">
    <source>
        <dbReference type="ARBA" id="ARBA00022574"/>
    </source>
</evidence>
<evidence type="ECO:0000259" key="9">
    <source>
        <dbReference type="PROSITE" id="PS50892"/>
    </source>
</evidence>
<dbReference type="Pfam" id="PF00400">
    <property type="entry name" value="WD40"/>
    <property type="match status" value="1"/>
</dbReference>
<feature type="domain" description="V-SNARE coiled-coil homology" evidence="9">
    <location>
        <begin position="1062"/>
        <end position="1126"/>
    </location>
</feature>
<evidence type="ECO:0000256" key="6">
    <source>
        <dbReference type="ARBA" id="ARBA00022737"/>
    </source>
</evidence>
<keyword evidence="3" id="KW-0268">Exocytosis</keyword>
<dbReference type="Proteomes" id="UP000593562">
    <property type="component" value="Unassembled WGS sequence"/>
</dbReference>
<dbReference type="GO" id="GO:0006893">
    <property type="term" value="P:Golgi to plasma membrane transport"/>
    <property type="evidence" value="ECO:0007669"/>
    <property type="project" value="TreeGrafter"/>
</dbReference>
<dbReference type="InParanoid" id="A0A7J7CRH9"/>
<keyword evidence="6" id="KW-0677">Repeat</keyword>
<dbReference type="AlphaFoldDB" id="A0A7J7CRH9"/>
<comment type="subcellular location">
    <subcellularLocation>
        <location evidence="1">Cytoplasm</location>
    </subcellularLocation>
</comment>
<evidence type="ECO:0000256" key="3">
    <source>
        <dbReference type="ARBA" id="ARBA00022483"/>
    </source>
</evidence>
<proteinExistence type="inferred from homology"/>
<dbReference type="InterPro" id="IPR001680">
    <property type="entry name" value="WD40_rpt"/>
</dbReference>
<dbReference type="InterPro" id="IPR036322">
    <property type="entry name" value="WD40_repeat_dom_sf"/>
</dbReference>
<keyword evidence="11" id="KW-1185">Reference proteome</keyword>
<dbReference type="FunCoup" id="A0A7J7CRH9">
    <property type="interactions" value="1864"/>
</dbReference>
<dbReference type="SMART" id="SM00320">
    <property type="entry name" value="WD40"/>
    <property type="match status" value="7"/>
</dbReference>
<dbReference type="FunFam" id="2.130.10.10:FF:000882">
    <property type="entry name" value="Syntaxin-binding protein 5"/>
    <property type="match status" value="1"/>
</dbReference>
<dbReference type="SUPFAM" id="SSF50978">
    <property type="entry name" value="WD40 repeat-like"/>
    <property type="match status" value="1"/>
</dbReference>
<keyword evidence="4" id="KW-0963">Cytoplasm</keyword>
<protein>
    <recommendedName>
        <fullName evidence="9">V-SNARE coiled-coil homology domain-containing protein</fullName>
    </recommendedName>
</protein>
<accession>A0A7J7CRH9</accession>
<dbReference type="EMBL" id="JAAARO010000014">
    <property type="protein sequence ID" value="KAF5736569.1"/>
    <property type="molecule type" value="Genomic_DNA"/>
</dbReference>
<dbReference type="PROSITE" id="PS50892">
    <property type="entry name" value="V_SNARE"/>
    <property type="match status" value="1"/>
</dbReference>
<sequence length="1127" mass="124230">MFARFFQKNVQQQEKEHEERNQHHQQQHQPQAPQGSLRSADLNPRITIHYGIPATASVLAFDAIQSLLAVGTLDGRIKVIGGDNIEALLVSPKQLPFKNLEFMQNKGFLASISNENEIQVWDLECRQLTSALQWESNITAFSVICGTSFMYVGDEYGMVSVLKYDAAEGKLVLLPYYVPTNSITEASGISLHNHSIVGILPQPCSQGSRLLMAYENGLIVIWDVSEDRVVLLRGNKVLEMKSEAVADSLKGKSKQSDELSEDEQVEKEISSLCWASTNGSILAAGYVDGDIMFWDLSTAASSKDRQAENSSNNVVKLQLSSGAKRLPVIVLHWSAHGLHNDRGGQLFVYGGNEVGSEEVLTILSIDQSSGIKSLKCIARVDLRLNGSFADMVLLRHAGMMGSSGTMLLVLTNPGNLHFYNDDCLSELMSLQEKAASVSSIQYPRLIPAVEPCMTTGKLAMLYREGKLSRILSEIVSAAKFPEASQNRTINTEWPLTGGVPSLHFSAEDYQIERIYCAGYQDGSVRIWDATYPTLLPIYVLGSEVEGIEFAGASESVSVLEFCSSTLSLAIGNACGVVRLYNLIRSPDETSLNFIMETERKVHILPQSDGPQCTAIFSFLNSPVCSLQFANFGRRLAIGFKCGRVAMVDTSSLSVLYLTEDVSSSSSTVYSLAVKSFSDASNSAKFPKNDESKCFGNPEKWELFIMTKDAHVIVCDGTNDNIVVSKPVYPKKESTAVSLYIIDSGEPSSELSNGKHSLNLSQISEAKAEPVQSDTHHESAPLEVVTPIKSAHIEQRVANYLVLLCCEDALRLYPFKSVYQGDSDSFREVNLSKPCCWTATIKKEEKHCALIVFYRTGEIEIRCLPNLEVLGECSLMSILRWNFKTDMENTTCSSDSGQIMLVNGSEFASISLLASENDFRIPASLPCLHDKVLAAAFADASAIPSNGEKKIQGPAPGFLGGIIRGFNVSKMEENVNLSEVCESNFAHLEDIFSYPPFLKPSLSIMDDQDIVELDIDDIQIDGPVVFSSSSKTTKNDARDKETERQRLFEGATTDARPKARTAEEIRAKYRKEDVSGAAARAKDKLIQRQEKLERLSLRTEELQSGAENFASMANELAKTMEKRKWWNI</sequence>
<dbReference type="Gene3D" id="1.20.5.110">
    <property type="match status" value="1"/>
</dbReference>
<evidence type="ECO:0000256" key="1">
    <source>
        <dbReference type="ARBA" id="ARBA00004496"/>
    </source>
</evidence>
<evidence type="ECO:0000256" key="7">
    <source>
        <dbReference type="PROSITE-ProRule" id="PRU00290"/>
    </source>
</evidence>
<dbReference type="GO" id="GO:0019905">
    <property type="term" value="F:syntaxin binding"/>
    <property type="evidence" value="ECO:0007669"/>
    <property type="project" value="TreeGrafter"/>
</dbReference>
<keyword evidence="7" id="KW-0175">Coiled coil</keyword>
<dbReference type="InterPro" id="IPR042855">
    <property type="entry name" value="V_SNARE_CC"/>
</dbReference>
<dbReference type="GO" id="GO:0045159">
    <property type="term" value="F:myosin II binding"/>
    <property type="evidence" value="ECO:0007669"/>
    <property type="project" value="TreeGrafter"/>
</dbReference>
<dbReference type="InterPro" id="IPR015943">
    <property type="entry name" value="WD40/YVTN_repeat-like_dom_sf"/>
</dbReference>
<dbReference type="GO" id="GO:0005096">
    <property type="term" value="F:GTPase activator activity"/>
    <property type="evidence" value="ECO:0007669"/>
    <property type="project" value="TreeGrafter"/>
</dbReference>
<dbReference type="GO" id="GO:0005886">
    <property type="term" value="C:plasma membrane"/>
    <property type="evidence" value="ECO:0007669"/>
    <property type="project" value="TreeGrafter"/>
</dbReference>
<dbReference type="Gene3D" id="2.130.10.10">
    <property type="entry name" value="YVTN repeat-like/Quinoprotein amine dehydrogenase"/>
    <property type="match status" value="3"/>
</dbReference>
<dbReference type="SUPFAM" id="SSF58038">
    <property type="entry name" value="SNARE fusion complex"/>
    <property type="match status" value="1"/>
</dbReference>
<organism evidence="10 11">
    <name type="scientific">Tripterygium wilfordii</name>
    <name type="common">Thunder God vine</name>
    <dbReference type="NCBI Taxonomy" id="458696"/>
    <lineage>
        <taxon>Eukaryota</taxon>
        <taxon>Viridiplantae</taxon>
        <taxon>Streptophyta</taxon>
        <taxon>Embryophyta</taxon>
        <taxon>Tracheophyta</taxon>
        <taxon>Spermatophyta</taxon>
        <taxon>Magnoliopsida</taxon>
        <taxon>eudicotyledons</taxon>
        <taxon>Gunneridae</taxon>
        <taxon>Pentapetalae</taxon>
        <taxon>rosids</taxon>
        <taxon>fabids</taxon>
        <taxon>Celastrales</taxon>
        <taxon>Celastraceae</taxon>
        <taxon>Tripterygium</taxon>
    </lineage>
</organism>
<dbReference type="OrthoDB" id="19944at2759"/>
<evidence type="ECO:0000256" key="2">
    <source>
        <dbReference type="ARBA" id="ARBA00008070"/>
    </source>
</evidence>
<dbReference type="PANTHER" id="PTHR10241">
    <property type="entry name" value="LETHAL 2 GIANT LARVAE PROTEIN"/>
    <property type="match status" value="1"/>
</dbReference>
<evidence type="ECO:0000313" key="10">
    <source>
        <dbReference type="EMBL" id="KAF5736569.1"/>
    </source>
</evidence>
<dbReference type="GO" id="GO:0006887">
    <property type="term" value="P:exocytosis"/>
    <property type="evidence" value="ECO:0007669"/>
    <property type="project" value="UniProtKB-KW"/>
</dbReference>
<dbReference type="CDD" id="cd15873">
    <property type="entry name" value="R-SNARE_STXBP5_6"/>
    <property type="match status" value="1"/>
</dbReference>
<reference evidence="10 11" key="1">
    <citation type="journal article" date="2020" name="Nat. Commun.">
        <title>Genome of Tripterygium wilfordii and identification of cytochrome P450 involved in triptolide biosynthesis.</title>
        <authorList>
            <person name="Tu L."/>
            <person name="Su P."/>
            <person name="Zhang Z."/>
            <person name="Gao L."/>
            <person name="Wang J."/>
            <person name="Hu T."/>
            <person name="Zhou J."/>
            <person name="Zhang Y."/>
            <person name="Zhao Y."/>
            <person name="Liu Y."/>
            <person name="Song Y."/>
            <person name="Tong Y."/>
            <person name="Lu Y."/>
            <person name="Yang J."/>
            <person name="Xu C."/>
            <person name="Jia M."/>
            <person name="Peters R.J."/>
            <person name="Huang L."/>
            <person name="Gao W."/>
        </authorList>
    </citation>
    <scope>NUCLEOTIDE SEQUENCE [LARGE SCALE GENOMIC DNA]</scope>
    <source>
        <strain evidence="11">cv. XIE 37</strain>
        <tissue evidence="10">Leaf</tissue>
    </source>
</reference>
<comment type="similarity">
    <text evidence="2">Belongs to the WD repeat L(2)GL family.</text>
</comment>
<dbReference type="InterPro" id="IPR019775">
    <property type="entry name" value="WD40_repeat_CS"/>
</dbReference>
<feature type="compositionally biased region" description="Basic and acidic residues" evidence="8">
    <location>
        <begin position="13"/>
        <end position="22"/>
    </location>
</feature>
<evidence type="ECO:0000256" key="8">
    <source>
        <dbReference type="SAM" id="MobiDB-lite"/>
    </source>
</evidence>
<comment type="caution">
    <text evidence="10">The sequence shown here is derived from an EMBL/GenBank/DDBJ whole genome shotgun (WGS) entry which is preliminary data.</text>
</comment>
<dbReference type="PROSITE" id="PS00678">
    <property type="entry name" value="WD_REPEATS_1"/>
    <property type="match status" value="1"/>
</dbReference>
<dbReference type="GO" id="GO:0005737">
    <property type="term" value="C:cytoplasm"/>
    <property type="evidence" value="ECO:0007669"/>
    <property type="project" value="UniProtKB-SubCell"/>
</dbReference>
<dbReference type="PANTHER" id="PTHR10241:SF38">
    <property type="entry name" value="TRANSDUCIN FAMILY PROTEIN _ WD-40 REPEAT FAMILY PROTEIN"/>
    <property type="match status" value="1"/>
</dbReference>
<feature type="region of interest" description="Disordered" evidence="8">
    <location>
        <begin position="1"/>
        <end position="38"/>
    </location>
</feature>
<evidence type="ECO:0000313" key="11">
    <source>
        <dbReference type="Proteomes" id="UP000593562"/>
    </source>
</evidence>
<keyword evidence="5" id="KW-0853">WD repeat</keyword>
<evidence type="ECO:0000256" key="4">
    <source>
        <dbReference type="ARBA" id="ARBA00022490"/>
    </source>
</evidence>